<organism evidence="1 2">
    <name type="scientific">Candidatus Jorgensenbacteria bacterium GW2011_GWA1_48_11</name>
    <dbReference type="NCBI Taxonomy" id="1618660"/>
    <lineage>
        <taxon>Bacteria</taxon>
        <taxon>Candidatus Joergenseniibacteriota</taxon>
    </lineage>
</organism>
<evidence type="ECO:0000313" key="2">
    <source>
        <dbReference type="Proteomes" id="UP000034956"/>
    </source>
</evidence>
<accession>A0A0G1U9B3</accession>
<gene>
    <name evidence="1" type="ORF">UY23_C0008G0006</name>
</gene>
<dbReference type="Proteomes" id="UP000034956">
    <property type="component" value="Unassembled WGS sequence"/>
</dbReference>
<reference evidence="1 2" key="1">
    <citation type="journal article" date="2015" name="Nature">
        <title>rRNA introns, odd ribosomes, and small enigmatic genomes across a large radiation of phyla.</title>
        <authorList>
            <person name="Brown C.T."/>
            <person name="Hug L.A."/>
            <person name="Thomas B.C."/>
            <person name="Sharon I."/>
            <person name="Castelle C.J."/>
            <person name="Singh A."/>
            <person name="Wilkins M.J."/>
            <person name="Williams K.H."/>
            <person name="Banfield J.F."/>
        </authorList>
    </citation>
    <scope>NUCLEOTIDE SEQUENCE [LARGE SCALE GENOMIC DNA]</scope>
</reference>
<proteinExistence type="predicted"/>
<comment type="caution">
    <text evidence="1">The sequence shown here is derived from an EMBL/GenBank/DDBJ whole genome shotgun (WGS) entry which is preliminary data.</text>
</comment>
<protein>
    <submittedName>
        <fullName evidence="1">Uncharacterized protein</fullName>
    </submittedName>
</protein>
<evidence type="ECO:0000313" key="1">
    <source>
        <dbReference type="EMBL" id="KKU90721.1"/>
    </source>
</evidence>
<name>A0A0G1U9B3_9BACT</name>
<sequence>MASKIRDEVKLDKFNLAVIAERNYEDAYQYFLEAWDTSVSDLDPQRYDETVGKYLFVVCELPKAKCDPTHNPKAQVANFGWSKVEAEWEVGGVILYKLAHVQ</sequence>
<dbReference type="EMBL" id="LCPF01000008">
    <property type="protein sequence ID" value="KKU90721.1"/>
    <property type="molecule type" value="Genomic_DNA"/>
</dbReference>
<dbReference type="AlphaFoldDB" id="A0A0G1U9B3"/>